<feature type="non-terminal residue" evidence="2">
    <location>
        <position position="129"/>
    </location>
</feature>
<organism evidence="2 3">
    <name type="scientific">Mya arenaria</name>
    <name type="common">Soft-shell clam</name>
    <dbReference type="NCBI Taxonomy" id="6604"/>
    <lineage>
        <taxon>Eukaryota</taxon>
        <taxon>Metazoa</taxon>
        <taxon>Spiralia</taxon>
        <taxon>Lophotrochozoa</taxon>
        <taxon>Mollusca</taxon>
        <taxon>Bivalvia</taxon>
        <taxon>Autobranchia</taxon>
        <taxon>Heteroconchia</taxon>
        <taxon>Euheterodonta</taxon>
        <taxon>Imparidentia</taxon>
        <taxon>Neoheterodontei</taxon>
        <taxon>Myida</taxon>
        <taxon>Myoidea</taxon>
        <taxon>Myidae</taxon>
        <taxon>Mya</taxon>
    </lineage>
</organism>
<dbReference type="PANTHER" id="PTHR34605">
    <property type="entry name" value="PHAGE_INTEGRASE DOMAIN-CONTAINING PROTEIN"/>
    <property type="match status" value="1"/>
</dbReference>
<gene>
    <name evidence="2" type="ORF">MAR_013070</name>
</gene>
<dbReference type="PANTHER" id="PTHR34605:SF3">
    <property type="entry name" value="P CELL-TYPE AGGLUTINATION PROTEIN MAP4-LIKE-RELATED"/>
    <property type="match status" value="1"/>
</dbReference>
<dbReference type="InterPro" id="IPR011010">
    <property type="entry name" value="DNA_brk_join_enz"/>
</dbReference>
<dbReference type="SUPFAM" id="SSF52266">
    <property type="entry name" value="SGNH hydrolase"/>
    <property type="match status" value="1"/>
</dbReference>
<dbReference type="InterPro" id="IPR052925">
    <property type="entry name" value="Phage_Integrase-like_Recomb"/>
</dbReference>
<reference evidence="2" key="1">
    <citation type="submission" date="2022-11" db="EMBL/GenBank/DDBJ databases">
        <title>Centuries of genome instability and evolution in soft-shell clam transmissible cancer (bioRxiv).</title>
        <authorList>
            <person name="Hart S.F.M."/>
            <person name="Yonemitsu M.A."/>
            <person name="Giersch R.M."/>
            <person name="Beal B.F."/>
            <person name="Arriagada G."/>
            <person name="Davis B.W."/>
            <person name="Ostrander E.A."/>
            <person name="Goff S.P."/>
            <person name="Metzger M.J."/>
        </authorList>
    </citation>
    <scope>NUCLEOTIDE SEQUENCE</scope>
    <source>
        <strain evidence="2">MELC-2E11</strain>
        <tissue evidence="2">Siphon/mantle</tissue>
    </source>
</reference>
<dbReference type="EMBL" id="CP111026">
    <property type="protein sequence ID" value="WAR27366.1"/>
    <property type="molecule type" value="Genomic_DNA"/>
</dbReference>
<evidence type="ECO:0000313" key="2">
    <source>
        <dbReference type="EMBL" id="WAR27366.1"/>
    </source>
</evidence>
<dbReference type="InterPro" id="IPR036514">
    <property type="entry name" value="SGNH_hydro_sf"/>
</dbReference>
<dbReference type="SUPFAM" id="SSF56349">
    <property type="entry name" value="DNA breaking-rejoining enzymes"/>
    <property type="match status" value="1"/>
</dbReference>
<protein>
    <recommendedName>
        <fullName evidence="4">SGNH hydrolase-type esterase domain-containing protein</fullName>
    </recommendedName>
</protein>
<name>A0ABY7G2X1_MYAAR</name>
<proteinExistence type="predicted"/>
<dbReference type="InterPro" id="IPR013762">
    <property type="entry name" value="Integrase-like_cat_sf"/>
</dbReference>
<dbReference type="Gene3D" id="1.10.443.10">
    <property type="entry name" value="Intergrase catalytic core"/>
    <property type="match status" value="1"/>
</dbReference>
<accession>A0ABY7G2X1</accession>
<sequence>GLTKTITKVHLSYANFKSHSFRIARATQLALDGVPDSEIQRMGRWTSDSYKTYIHIWIIGDSLVTRAGQPHSGSGGRCLKVDGFNIQWLGFPGVQWKDLLPKFQLKTMSSKAPRIIVINLGGNDLSSIE</sequence>
<evidence type="ECO:0000313" key="3">
    <source>
        <dbReference type="Proteomes" id="UP001164746"/>
    </source>
</evidence>
<evidence type="ECO:0000256" key="1">
    <source>
        <dbReference type="ARBA" id="ARBA00023172"/>
    </source>
</evidence>
<evidence type="ECO:0008006" key="4">
    <source>
        <dbReference type="Google" id="ProtNLM"/>
    </source>
</evidence>
<feature type="non-terminal residue" evidence="2">
    <location>
        <position position="1"/>
    </location>
</feature>
<keyword evidence="1" id="KW-0233">DNA recombination</keyword>
<dbReference type="Proteomes" id="UP001164746">
    <property type="component" value="Chromosome 15"/>
</dbReference>
<dbReference type="Gene3D" id="3.40.50.1110">
    <property type="entry name" value="SGNH hydrolase"/>
    <property type="match status" value="1"/>
</dbReference>
<keyword evidence="3" id="KW-1185">Reference proteome</keyword>